<evidence type="ECO:0000256" key="2">
    <source>
        <dbReference type="ARBA" id="ARBA00003670"/>
    </source>
</evidence>
<evidence type="ECO:0000313" key="14">
    <source>
        <dbReference type="Proteomes" id="UP000185478"/>
    </source>
</evidence>
<dbReference type="STRING" id="1431546.CAQU_06735"/>
<dbReference type="GO" id="GO:0006099">
    <property type="term" value="P:tricarboxylic acid cycle"/>
    <property type="evidence" value="ECO:0007669"/>
    <property type="project" value="InterPro"/>
</dbReference>
<dbReference type="InterPro" id="IPR021135">
    <property type="entry name" value="PEP_COase"/>
</dbReference>
<evidence type="ECO:0000256" key="8">
    <source>
        <dbReference type="ARBA" id="ARBA00023300"/>
    </source>
</evidence>
<evidence type="ECO:0000256" key="10">
    <source>
        <dbReference type="HAMAP-Rule" id="MF_00595"/>
    </source>
</evidence>
<feature type="active site" evidence="10 11">
    <location>
        <position position="138"/>
    </location>
</feature>
<dbReference type="EC" id="4.1.1.31" evidence="4 10"/>
<dbReference type="GO" id="GO:0005829">
    <property type="term" value="C:cytosol"/>
    <property type="evidence" value="ECO:0007669"/>
    <property type="project" value="TreeGrafter"/>
</dbReference>
<dbReference type="InterPro" id="IPR022805">
    <property type="entry name" value="PEP_COase_bac/pln-type"/>
</dbReference>
<reference evidence="13 14" key="1">
    <citation type="submission" date="2014-08" db="EMBL/GenBank/DDBJ databases">
        <title>Complete genome sequence of Corynebacterium aquilae S-613T(T) (=DSM 44791(T)), isolated from the choana of a healthy golden eagle.</title>
        <authorList>
            <person name="Ruckert C."/>
            <person name="Albersmeier A."/>
            <person name="Winkler A."/>
            <person name="Kalinowski J."/>
        </authorList>
    </citation>
    <scope>NUCLEOTIDE SEQUENCE [LARGE SCALE GENOMIC DNA]</scope>
    <source>
        <strain evidence="13 14">S-613</strain>
    </source>
</reference>
<protein>
    <recommendedName>
        <fullName evidence="5 10">Phosphoenolpyruvate carboxylase</fullName>
        <shortName evidence="10">PEPC</shortName>
        <shortName evidence="10">PEPCase</shortName>
        <ecNumber evidence="4 10">4.1.1.31</ecNumber>
    </recommendedName>
</protein>
<dbReference type="InterPro" id="IPR033129">
    <property type="entry name" value="PEPCASE_His_AS"/>
</dbReference>
<keyword evidence="8 10" id="KW-0120">Carbon dioxide fixation</keyword>
<evidence type="ECO:0000256" key="9">
    <source>
        <dbReference type="ARBA" id="ARBA00048995"/>
    </source>
</evidence>
<feature type="active site" evidence="10 12">
    <location>
        <position position="579"/>
    </location>
</feature>
<dbReference type="InterPro" id="IPR015813">
    <property type="entry name" value="Pyrv/PenolPyrv_kinase-like_dom"/>
</dbReference>
<dbReference type="GO" id="GO:0008964">
    <property type="term" value="F:phosphoenolpyruvate carboxylase activity"/>
    <property type="evidence" value="ECO:0007669"/>
    <property type="project" value="UniProtKB-UniRule"/>
</dbReference>
<dbReference type="PROSITE" id="PS00393">
    <property type="entry name" value="PEPCASE_2"/>
    <property type="match status" value="1"/>
</dbReference>
<dbReference type="GO" id="GO:0000287">
    <property type="term" value="F:magnesium ion binding"/>
    <property type="evidence" value="ECO:0007669"/>
    <property type="project" value="UniProtKB-UniRule"/>
</dbReference>
<evidence type="ECO:0000256" key="11">
    <source>
        <dbReference type="PROSITE-ProRule" id="PRU10111"/>
    </source>
</evidence>
<proteinExistence type="inferred from homology"/>
<dbReference type="NCBIfam" id="NF000584">
    <property type="entry name" value="PRK00009.1"/>
    <property type="match status" value="1"/>
</dbReference>
<evidence type="ECO:0000256" key="7">
    <source>
        <dbReference type="ARBA" id="ARBA00023239"/>
    </source>
</evidence>
<keyword evidence="14" id="KW-1185">Reference proteome</keyword>
<evidence type="ECO:0000256" key="5">
    <source>
        <dbReference type="ARBA" id="ARBA00022419"/>
    </source>
</evidence>
<keyword evidence="7 10" id="KW-0456">Lyase</keyword>
<evidence type="ECO:0000256" key="12">
    <source>
        <dbReference type="PROSITE-ProRule" id="PRU10112"/>
    </source>
</evidence>
<evidence type="ECO:0000313" key="13">
    <source>
        <dbReference type="EMBL" id="APT84810.1"/>
    </source>
</evidence>
<dbReference type="Proteomes" id="UP000185478">
    <property type="component" value="Chromosome"/>
</dbReference>
<comment type="cofactor">
    <cofactor evidence="1 10">
        <name>Mg(2+)</name>
        <dbReference type="ChEBI" id="CHEBI:18420"/>
    </cofactor>
</comment>
<keyword evidence="13" id="KW-0670">Pyruvate</keyword>
<dbReference type="PROSITE" id="PS00781">
    <property type="entry name" value="PEPCASE_1"/>
    <property type="match status" value="1"/>
</dbReference>
<dbReference type="GO" id="GO:0006107">
    <property type="term" value="P:oxaloacetate metabolic process"/>
    <property type="evidence" value="ECO:0007669"/>
    <property type="project" value="UniProtKB-UniRule"/>
</dbReference>
<dbReference type="HAMAP" id="MF_00595">
    <property type="entry name" value="PEPcase_type1"/>
    <property type="match status" value="1"/>
</dbReference>
<dbReference type="GO" id="GO:0015977">
    <property type="term" value="P:carbon fixation"/>
    <property type="evidence" value="ECO:0007669"/>
    <property type="project" value="UniProtKB-UniRule"/>
</dbReference>
<comment type="similarity">
    <text evidence="3 10">Belongs to the PEPCase type 1 family.</text>
</comment>
<dbReference type="RefSeq" id="WP_075726276.1">
    <property type="nucleotide sequence ID" value="NZ_CP009245.1"/>
</dbReference>
<evidence type="ECO:0000256" key="4">
    <source>
        <dbReference type="ARBA" id="ARBA00012305"/>
    </source>
</evidence>
<dbReference type="AlphaFoldDB" id="A0A1L7CG11"/>
<dbReference type="PANTHER" id="PTHR30523">
    <property type="entry name" value="PHOSPHOENOLPYRUVATE CARBOXYLASE"/>
    <property type="match status" value="1"/>
</dbReference>
<sequence length="916" mass="102029">MHDLFREDIRLLGRILGDTIREQEGDDTFNLVETARRTSFAIARGDADISELQQLFNNLEPQAMLPVVRAFSHFALLVNVVEDLHDYEAAQRALDEGQPAPNSSLEATATKLAQSEVPAHHVADIMRHAEVAPVLTAHPTETRRRTVFDAQAHILELLAKRHEILAKPHGARTDKHLADIEKDMRRRISMLLQTALIRVARPRIEDEVDVGLRYYTLSLLEQIPAINHDVAVMLEKLYGKDIPRTPMIQPGSWIGGDHDGNPYVTADTLTYATTRAADTVLTFYIEQLHALEHELSLSDRLTNPTVELVALATKGHDDVPSRVDEPYRRAVHGLRGRMNATKAQALGDTAVEGTWYRVHEPYNSAEEFANDLAIIDHSLRHNHDGLIADDRLARIRSAVDSFGFHLYSMDLRQNSDSFEQTLGEVFATAGVCQNYAALGEEDKIALLSRELLSPRPLIPRIHAPFSEAVERELGIFRTASQLVNTFGPRMIPHVIISMATSVSDILEPMVLAKEFGMISVDGTRLRGDIDIIPLFETIDDLAAGADILRALWSVEVYRDYLEQRNNLQEVMLGYSDSNKDGGYLAANWALYDAELAIVAACRDNDVRLRFFHGRGGTVGRGGGPTYDAILAQPEGAVRGAVRVTEQGEIISAKYGDPLSARKNLEALVAATLEASLLSVNDLTDPERAYRIVAEIAEASRQVYSNLMHEDPGFIEYFTTSTPLQEIGSLNIGSRPASRKQTNSISDLRAIPWVLSWSQSRAMLPGWFGVGTAIKQWVGDDATRLEELQTLNRTWPFFSSVMSNMAQVMSKADMNVSGLYSTLVADVDTRERIFGKIAEEYELTKDMFFAVTGAESLLEDNPMLARSVRTRYPYLLPLNVIQLELLRRYRAGDEREIVSTGIRLTMNGLATALRNSG</sequence>
<dbReference type="InterPro" id="IPR018129">
    <property type="entry name" value="PEP_COase_Lys_AS"/>
</dbReference>
<accession>A0A1L7CG11</accession>
<dbReference type="Pfam" id="PF00311">
    <property type="entry name" value="PEPcase"/>
    <property type="match status" value="1"/>
</dbReference>
<dbReference type="OrthoDB" id="9768133at2"/>
<dbReference type="KEGG" id="caqu:CAQU_06735"/>
<dbReference type="PANTHER" id="PTHR30523:SF6">
    <property type="entry name" value="PHOSPHOENOLPYRUVATE CARBOXYLASE"/>
    <property type="match status" value="1"/>
</dbReference>
<dbReference type="SUPFAM" id="SSF51621">
    <property type="entry name" value="Phosphoenolpyruvate/pyruvate domain"/>
    <property type="match status" value="1"/>
</dbReference>
<dbReference type="EMBL" id="CP009245">
    <property type="protein sequence ID" value="APT84810.1"/>
    <property type="molecule type" value="Genomic_DNA"/>
</dbReference>
<gene>
    <name evidence="10" type="primary">ppc</name>
    <name evidence="13" type="ORF">CAQU_06735</name>
</gene>
<name>A0A1L7CG11_9CORY</name>
<evidence type="ECO:0000256" key="3">
    <source>
        <dbReference type="ARBA" id="ARBA00008346"/>
    </source>
</evidence>
<organism evidence="13 14">
    <name type="scientific">Corynebacterium aquilae DSM 44791</name>
    <dbReference type="NCBI Taxonomy" id="1431546"/>
    <lineage>
        <taxon>Bacteria</taxon>
        <taxon>Bacillati</taxon>
        <taxon>Actinomycetota</taxon>
        <taxon>Actinomycetes</taxon>
        <taxon>Mycobacteriales</taxon>
        <taxon>Corynebacteriaceae</taxon>
        <taxon>Corynebacterium</taxon>
    </lineage>
</organism>
<evidence type="ECO:0000256" key="1">
    <source>
        <dbReference type="ARBA" id="ARBA00001946"/>
    </source>
</evidence>
<evidence type="ECO:0000256" key="6">
    <source>
        <dbReference type="ARBA" id="ARBA00022842"/>
    </source>
</evidence>
<comment type="subunit">
    <text evidence="10">Homotetramer.</text>
</comment>
<keyword evidence="6 10" id="KW-0460">Magnesium</keyword>
<comment type="function">
    <text evidence="2 10">Forms oxaloacetate, a four-carbon dicarboxylic acid source for the tricarboxylic acid cycle.</text>
</comment>
<dbReference type="PRINTS" id="PR00150">
    <property type="entry name" value="PEPCARBXLASE"/>
</dbReference>
<comment type="catalytic activity">
    <reaction evidence="9 10">
        <text>oxaloacetate + phosphate = phosphoenolpyruvate + hydrogencarbonate</text>
        <dbReference type="Rhea" id="RHEA:28370"/>
        <dbReference type="ChEBI" id="CHEBI:16452"/>
        <dbReference type="ChEBI" id="CHEBI:17544"/>
        <dbReference type="ChEBI" id="CHEBI:43474"/>
        <dbReference type="ChEBI" id="CHEBI:58702"/>
        <dbReference type="EC" id="4.1.1.31"/>
    </reaction>
</comment>
<dbReference type="Gene3D" id="1.20.1440.90">
    <property type="entry name" value="Phosphoenolpyruvate/pyruvate domain"/>
    <property type="match status" value="1"/>
</dbReference>